<dbReference type="InterPro" id="IPR046848">
    <property type="entry name" value="E_motif"/>
</dbReference>
<organism evidence="5 6">
    <name type="scientific">Dorcoceras hygrometricum</name>
    <dbReference type="NCBI Taxonomy" id="472368"/>
    <lineage>
        <taxon>Eukaryota</taxon>
        <taxon>Viridiplantae</taxon>
        <taxon>Streptophyta</taxon>
        <taxon>Embryophyta</taxon>
        <taxon>Tracheophyta</taxon>
        <taxon>Spermatophyta</taxon>
        <taxon>Magnoliopsida</taxon>
        <taxon>eudicotyledons</taxon>
        <taxon>Gunneridae</taxon>
        <taxon>Pentapetalae</taxon>
        <taxon>asterids</taxon>
        <taxon>lamiids</taxon>
        <taxon>Lamiales</taxon>
        <taxon>Gesneriaceae</taxon>
        <taxon>Didymocarpoideae</taxon>
        <taxon>Trichosporeae</taxon>
        <taxon>Loxocarpinae</taxon>
        <taxon>Dorcoceras</taxon>
    </lineage>
</organism>
<dbReference type="Pfam" id="PF01535">
    <property type="entry name" value="PPR"/>
    <property type="match status" value="4"/>
</dbReference>
<dbReference type="PANTHER" id="PTHR47926:SF408">
    <property type="entry name" value="DYW DOMAIN-CONTAINING PROTEIN"/>
    <property type="match status" value="1"/>
</dbReference>
<proteinExistence type="inferred from homology"/>
<feature type="domain" description="DYW" evidence="4">
    <location>
        <begin position="500"/>
        <end position="578"/>
    </location>
</feature>
<keyword evidence="6" id="KW-1185">Reference proteome</keyword>
<protein>
    <submittedName>
        <fullName evidence="5">Pentatricopeptide repeat-containing protein</fullName>
    </submittedName>
</protein>
<dbReference type="Gene3D" id="1.25.40.10">
    <property type="entry name" value="Tetratricopeptide repeat domain"/>
    <property type="match status" value="3"/>
</dbReference>
<keyword evidence="2" id="KW-0677">Repeat</keyword>
<dbReference type="Pfam" id="PF14432">
    <property type="entry name" value="DYW_deaminase"/>
    <property type="match status" value="1"/>
</dbReference>
<dbReference type="Pfam" id="PF20431">
    <property type="entry name" value="E_motif"/>
    <property type="match status" value="1"/>
</dbReference>
<evidence type="ECO:0000259" key="4">
    <source>
        <dbReference type="Pfam" id="PF14432"/>
    </source>
</evidence>
<dbReference type="GO" id="GO:0008270">
    <property type="term" value="F:zinc ion binding"/>
    <property type="evidence" value="ECO:0007669"/>
    <property type="project" value="InterPro"/>
</dbReference>
<dbReference type="PANTHER" id="PTHR47926">
    <property type="entry name" value="PENTATRICOPEPTIDE REPEAT-CONTAINING PROTEIN"/>
    <property type="match status" value="1"/>
</dbReference>
<dbReference type="GO" id="GO:0009451">
    <property type="term" value="P:RNA modification"/>
    <property type="evidence" value="ECO:0007669"/>
    <property type="project" value="InterPro"/>
</dbReference>
<evidence type="ECO:0000256" key="2">
    <source>
        <dbReference type="ARBA" id="ARBA00022737"/>
    </source>
</evidence>
<dbReference type="InterPro" id="IPR046960">
    <property type="entry name" value="PPR_At4g14850-like_plant"/>
</dbReference>
<dbReference type="FunFam" id="1.25.40.10:FF:000184">
    <property type="entry name" value="Pentatricopeptide repeat-containing protein, chloroplastic"/>
    <property type="match status" value="1"/>
</dbReference>
<sequence length="578" mass="64331">MCNLLGILNLLNQCSDVRTLVIVHAKIVANGMFAIPSISCGLLSSYAVCTSSLLLCRTLFHQIKNPHIQHWNTIIKIFSQSRNALQAIRYYNHMLSCSSSQPAGVTFSLLLKACENSKAGSKCKEIHGSILRLGFGLDVVICTNLIRAYAVIGEVGDMRRVFDEMCKKNLVTWNSVISSYSQMGFHDEALKLFEEMKFVGVGFDGFSLVSLLSACAHAGKLSVGLKLHELGREKGLLENVFVGNALIEMYAKCGCLADAVCVFNSMKKRDVYSWNSIIVGHGVHGFGDKAISFFKKMLRDGMKPDSITFLGLLCGCSHQGLVDDGVRVFYLMSSKFGLKPDIKHYGCMVDLFGRSGKLEKALNIIENSQFPNNAILWRTFLSSCKVHKDVNNGERAVQKLSELGVLNGGDGALLAGIYAEAKDLEGFSRIRKLIKYSDIKTTPSWSWIEINGRIHRFLVNDRSKIDSDEIYGKLEEITHDAILVGYIRDSSASVCDPDIDQSGKRFASCHSEKLAIAFGIARTGEGTCLRIVKNLRVCKDCHSFTKFVAKAYNREIIVRDRVRFHHFRNGLCSCKDYW</sequence>
<evidence type="ECO:0000313" key="5">
    <source>
        <dbReference type="EMBL" id="KZV18625.1"/>
    </source>
</evidence>
<name>A0A2Z7AB85_9LAMI</name>
<evidence type="ECO:0000256" key="1">
    <source>
        <dbReference type="ARBA" id="ARBA00006643"/>
    </source>
</evidence>
<reference evidence="5 6" key="1">
    <citation type="journal article" date="2015" name="Proc. Natl. Acad. Sci. U.S.A.">
        <title>The resurrection genome of Boea hygrometrica: A blueprint for survival of dehydration.</title>
        <authorList>
            <person name="Xiao L."/>
            <person name="Yang G."/>
            <person name="Zhang L."/>
            <person name="Yang X."/>
            <person name="Zhao S."/>
            <person name="Ji Z."/>
            <person name="Zhou Q."/>
            <person name="Hu M."/>
            <person name="Wang Y."/>
            <person name="Chen M."/>
            <person name="Xu Y."/>
            <person name="Jin H."/>
            <person name="Xiao X."/>
            <person name="Hu G."/>
            <person name="Bao F."/>
            <person name="Hu Y."/>
            <person name="Wan P."/>
            <person name="Li L."/>
            <person name="Deng X."/>
            <person name="Kuang T."/>
            <person name="Xiang C."/>
            <person name="Zhu J.K."/>
            <person name="Oliver M.J."/>
            <person name="He Y."/>
        </authorList>
    </citation>
    <scope>NUCLEOTIDE SEQUENCE [LARGE SCALE GENOMIC DNA]</scope>
    <source>
        <strain evidence="6">cv. XS01</strain>
    </source>
</reference>
<dbReference type="InterPro" id="IPR032867">
    <property type="entry name" value="DYW_dom"/>
</dbReference>
<dbReference type="Pfam" id="PF13041">
    <property type="entry name" value="PPR_2"/>
    <property type="match status" value="1"/>
</dbReference>
<dbReference type="InterPro" id="IPR002885">
    <property type="entry name" value="PPR_rpt"/>
</dbReference>
<evidence type="ECO:0000256" key="3">
    <source>
        <dbReference type="PROSITE-ProRule" id="PRU00708"/>
    </source>
</evidence>
<gene>
    <name evidence="5" type="ORF">F511_03519</name>
</gene>
<accession>A0A2Z7AB85</accession>
<dbReference type="PROSITE" id="PS51375">
    <property type="entry name" value="PPR"/>
    <property type="match status" value="2"/>
</dbReference>
<dbReference type="NCBIfam" id="TIGR00756">
    <property type="entry name" value="PPR"/>
    <property type="match status" value="5"/>
</dbReference>
<evidence type="ECO:0000313" key="6">
    <source>
        <dbReference type="Proteomes" id="UP000250235"/>
    </source>
</evidence>
<dbReference type="Proteomes" id="UP000250235">
    <property type="component" value="Unassembled WGS sequence"/>
</dbReference>
<feature type="repeat" description="PPR" evidence="3">
    <location>
        <begin position="169"/>
        <end position="203"/>
    </location>
</feature>
<feature type="repeat" description="PPR" evidence="3">
    <location>
        <begin position="270"/>
        <end position="304"/>
    </location>
</feature>
<comment type="similarity">
    <text evidence="1">Belongs to the PPR family. PCMP-H subfamily.</text>
</comment>
<dbReference type="InterPro" id="IPR011990">
    <property type="entry name" value="TPR-like_helical_dom_sf"/>
</dbReference>
<dbReference type="FunFam" id="1.25.40.10:FF:000196">
    <property type="entry name" value="Pentatricopeptide repeat-containing protein At4g14850"/>
    <property type="match status" value="1"/>
</dbReference>
<dbReference type="OrthoDB" id="727945at2759"/>
<dbReference type="AlphaFoldDB" id="A0A2Z7AB85"/>
<dbReference type="GO" id="GO:0003723">
    <property type="term" value="F:RNA binding"/>
    <property type="evidence" value="ECO:0007669"/>
    <property type="project" value="InterPro"/>
</dbReference>
<dbReference type="EMBL" id="KV017293">
    <property type="protein sequence ID" value="KZV18625.1"/>
    <property type="molecule type" value="Genomic_DNA"/>
</dbReference>